<gene>
    <name evidence="2" type="ORF">Acr_04g0006000</name>
</gene>
<proteinExistence type="predicted"/>
<protein>
    <submittedName>
        <fullName evidence="2">Uncharacterized protein</fullName>
    </submittedName>
</protein>
<dbReference type="AlphaFoldDB" id="A0A7J0EHV8"/>
<evidence type="ECO:0000256" key="1">
    <source>
        <dbReference type="SAM" id="MobiDB-lite"/>
    </source>
</evidence>
<name>A0A7J0EHV8_9ERIC</name>
<sequence>MRVRGYSLVRVAARETSLGAWLILISLADIQVACEGASETRFPMQFGAGAPYRREEQPSIAGLNKASTLTADVCSSTRVARSTMSSSFAFFNSPSRELAFLWSCQQWLLIDQALQQNDLKPKAQGYNGSGWGGTCRVGSYLISSFAEGVGAGARAMRFVWTGSSRLSNFINFGGIFTYEFEFAPFPPRKECSTSTQRAWGIWGTLGNMGASSSELTTRTRSTAANHGKGSNKLTSYKLK</sequence>
<comment type="caution">
    <text evidence="2">The sequence shown here is derived from an EMBL/GenBank/DDBJ whole genome shotgun (WGS) entry which is preliminary data.</text>
</comment>
<evidence type="ECO:0000313" key="3">
    <source>
        <dbReference type="Proteomes" id="UP000585474"/>
    </source>
</evidence>
<accession>A0A7J0EHV8</accession>
<dbReference type="EMBL" id="BJWL01000004">
    <property type="protein sequence ID" value="GFY85862.1"/>
    <property type="molecule type" value="Genomic_DNA"/>
</dbReference>
<organism evidence="2 3">
    <name type="scientific">Actinidia rufa</name>
    <dbReference type="NCBI Taxonomy" id="165716"/>
    <lineage>
        <taxon>Eukaryota</taxon>
        <taxon>Viridiplantae</taxon>
        <taxon>Streptophyta</taxon>
        <taxon>Embryophyta</taxon>
        <taxon>Tracheophyta</taxon>
        <taxon>Spermatophyta</taxon>
        <taxon>Magnoliopsida</taxon>
        <taxon>eudicotyledons</taxon>
        <taxon>Gunneridae</taxon>
        <taxon>Pentapetalae</taxon>
        <taxon>asterids</taxon>
        <taxon>Ericales</taxon>
        <taxon>Actinidiaceae</taxon>
        <taxon>Actinidia</taxon>
    </lineage>
</organism>
<evidence type="ECO:0000313" key="2">
    <source>
        <dbReference type="EMBL" id="GFY85862.1"/>
    </source>
</evidence>
<feature type="region of interest" description="Disordered" evidence="1">
    <location>
        <begin position="210"/>
        <end position="239"/>
    </location>
</feature>
<feature type="compositionally biased region" description="Low complexity" evidence="1">
    <location>
        <begin position="210"/>
        <end position="224"/>
    </location>
</feature>
<keyword evidence="3" id="KW-1185">Reference proteome</keyword>
<dbReference type="Proteomes" id="UP000585474">
    <property type="component" value="Unassembled WGS sequence"/>
</dbReference>
<reference evidence="2 3" key="1">
    <citation type="submission" date="2019-07" db="EMBL/GenBank/DDBJ databases">
        <title>De Novo Assembly of kiwifruit Actinidia rufa.</title>
        <authorList>
            <person name="Sugita-Konishi S."/>
            <person name="Sato K."/>
            <person name="Mori E."/>
            <person name="Abe Y."/>
            <person name="Kisaki G."/>
            <person name="Hamano K."/>
            <person name="Suezawa K."/>
            <person name="Otani M."/>
            <person name="Fukuda T."/>
            <person name="Manabe T."/>
            <person name="Gomi K."/>
            <person name="Tabuchi M."/>
            <person name="Akimitsu K."/>
            <person name="Kataoka I."/>
        </authorList>
    </citation>
    <scope>NUCLEOTIDE SEQUENCE [LARGE SCALE GENOMIC DNA]</scope>
    <source>
        <strain evidence="3">cv. Fuchu</strain>
    </source>
</reference>